<dbReference type="STRING" id="658218.SAMN05216562_0248"/>
<dbReference type="SUPFAM" id="SSF46785">
    <property type="entry name" value="Winged helix' DNA-binding domain"/>
    <property type="match status" value="1"/>
</dbReference>
<dbReference type="GO" id="GO:0003700">
    <property type="term" value="F:DNA-binding transcription factor activity"/>
    <property type="evidence" value="ECO:0007669"/>
    <property type="project" value="InterPro"/>
</dbReference>
<dbReference type="SUPFAM" id="SSF53850">
    <property type="entry name" value="Periplasmic binding protein-like II"/>
    <property type="match status" value="1"/>
</dbReference>
<reference evidence="7" key="1">
    <citation type="submission" date="2016-10" db="EMBL/GenBank/DDBJ databases">
        <authorList>
            <person name="Varghese N."/>
            <person name="Submissions S."/>
        </authorList>
    </citation>
    <scope>NUCLEOTIDE SEQUENCE [LARGE SCALE GENOMIC DNA]</scope>
    <source>
        <strain evidence="7">CGMCC 1.10657</strain>
    </source>
</reference>
<evidence type="ECO:0000313" key="6">
    <source>
        <dbReference type="EMBL" id="SDZ78019.1"/>
    </source>
</evidence>
<comment type="similarity">
    <text evidence="1">Belongs to the LysR transcriptional regulatory family.</text>
</comment>
<dbReference type="PANTHER" id="PTHR30126">
    <property type="entry name" value="HTH-TYPE TRANSCRIPTIONAL REGULATOR"/>
    <property type="match status" value="1"/>
</dbReference>
<name>A0A1H3VTD2_9GAMM</name>
<keyword evidence="7" id="KW-1185">Reference proteome</keyword>
<dbReference type="AlphaFoldDB" id="A0A1H3VTD2"/>
<evidence type="ECO:0000313" key="7">
    <source>
        <dbReference type="Proteomes" id="UP000198658"/>
    </source>
</evidence>
<sequence>MIITTERLLYLWTIAETGSFSAAGRKLGLSGAAVQQAIQAFEHDLEAQLFERHSGKKPTLTLLGRQIYFQALDIIPRLEGIENHVRAVREGVEPQLRIALHGMTLFPRFQQALVAMQRRFPTVELVLLDSESAALSCDKVRLASQPGVQPADITLSLGRLRSDHSGHERIVDRILWSVVVAAEHPLAKIRGDIAVQDLQGYPQLFPLPGLSITPELSEGLRCSSKLIYYKAFYQLRVMLLAGLGFGFYPRQLAEPLIEQGQLKALHLEVDDGKLNWPIELCWIDGLGKAGQWFVDHLCGDS</sequence>
<dbReference type="InterPro" id="IPR000847">
    <property type="entry name" value="LysR_HTH_N"/>
</dbReference>
<evidence type="ECO:0000256" key="2">
    <source>
        <dbReference type="ARBA" id="ARBA00023015"/>
    </source>
</evidence>
<keyword evidence="4" id="KW-0804">Transcription</keyword>
<dbReference type="EMBL" id="FNQO01000001">
    <property type="protein sequence ID" value="SDZ78019.1"/>
    <property type="molecule type" value="Genomic_DNA"/>
</dbReference>
<gene>
    <name evidence="6" type="ORF">SAMN05216562_0248</name>
</gene>
<evidence type="ECO:0000256" key="1">
    <source>
        <dbReference type="ARBA" id="ARBA00009437"/>
    </source>
</evidence>
<accession>A0A1H3VTD2</accession>
<proteinExistence type="inferred from homology"/>
<dbReference type="InterPro" id="IPR036388">
    <property type="entry name" value="WH-like_DNA-bd_sf"/>
</dbReference>
<dbReference type="PANTHER" id="PTHR30126:SF91">
    <property type="entry name" value="LYSR FAMILY TRANSCRIPTIONAL REGULATOR"/>
    <property type="match status" value="1"/>
</dbReference>
<protein>
    <submittedName>
        <fullName evidence="6">DNA-binding transcriptional regulator, LysR family</fullName>
    </submittedName>
</protein>
<dbReference type="OrthoDB" id="196624at2"/>
<dbReference type="InterPro" id="IPR005119">
    <property type="entry name" value="LysR_subst-bd"/>
</dbReference>
<dbReference type="Pfam" id="PF00126">
    <property type="entry name" value="HTH_1"/>
    <property type="match status" value="1"/>
</dbReference>
<evidence type="ECO:0000259" key="5">
    <source>
        <dbReference type="PROSITE" id="PS50931"/>
    </source>
</evidence>
<organism evidence="6 7">
    <name type="scientific">Microbulbifer marinus</name>
    <dbReference type="NCBI Taxonomy" id="658218"/>
    <lineage>
        <taxon>Bacteria</taxon>
        <taxon>Pseudomonadati</taxon>
        <taxon>Pseudomonadota</taxon>
        <taxon>Gammaproteobacteria</taxon>
        <taxon>Cellvibrionales</taxon>
        <taxon>Microbulbiferaceae</taxon>
        <taxon>Microbulbifer</taxon>
    </lineage>
</organism>
<keyword evidence="2" id="KW-0805">Transcription regulation</keyword>
<dbReference type="Pfam" id="PF03466">
    <property type="entry name" value="LysR_substrate"/>
    <property type="match status" value="1"/>
</dbReference>
<feature type="domain" description="HTH lysR-type" evidence="5">
    <location>
        <begin position="3"/>
        <end position="61"/>
    </location>
</feature>
<dbReference type="RefSeq" id="WP_091384225.1">
    <property type="nucleotide sequence ID" value="NZ_FNQO01000001.1"/>
</dbReference>
<keyword evidence="3 6" id="KW-0238">DNA-binding</keyword>
<evidence type="ECO:0000256" key="4">
    <source>
        <dbReference type="ARBA" id="ARBA00023163"/>
    </source>
</evidence>
<evidence type="ECO:0000256" key="3">
    <source>
        <dbReference type="ARBA" id="ARBA00023125"/>
    </source>
</evidence>
<dbReference type="Gene3D" id="3.40.190.290">
    <property type="match status" value="1"/>
</dbReference>
<dbReference type="InterPro" id="IPR036390">
    <property type="entry name" value="WH_DNA-bd_sf"/>
</dbReference>
<dbReference type="Gene3D" id="1.10.10.10">
    <property type="entry name" value="Winged helix-like DNA-binding domain superfamily/Winged helix DNA-binding domain"/>
    <property type="match status" value="1"/>
</dbReference>
<dbReference type="Proteomes" id="UP000198658">
    <property type="component" value="Unassembled WGS sequence"/>
</dbReference>
<dbReference type="GO" id="GO:0000976">
    <property type="term" value="F:transcription cis-regulatory region binding"/>
    <property type="evidence" value="ECO:0007669"/>
    <property type="project" value="TreeGrafter"/>
</dbReference>
<dbReference type="PROSITE" id="PS50931">
    <property type="entry name" value="HTH_LYSR"/>
    <property type="match status" value="1"/>
</dbReference>